<dbReference type="Proteomes" id="UP000053599">
    <property type="component" value="Unassembled WGS sequence"/>
</dbReference>
<reference evidence="6 7" key="1">
    <citation type="submission" date="2015-01" db="EMBL/GenBank/DDBJ databases">
        <title>The Genome Sequence of Exophiala sideris CBS121828.</title>
        <authorList>
            <consortium name="The Broad Institute Genomics Platform"/>
            <person name="Cuomo C."/>
            <person name="de Hoog S."/>
            <person name="Gorbushina A."/>
            <person name="Stielow B."/>
            <person name="Teixiera M."/>
            <person name="Abouelleil A."/>
            <person name="Chapman S.B."/>
            <person name="Priest M."/>
            <person name="Young S.K."/>
            <person name="Wortman J."/>
            <person name="Nusbaum C."/>
            <person name="Birren B."/>
        </authorList>
    </citation>
    <scope>NUCLEOTIDE SEQUENCE [LARGE SCALE GENOMIC DNA]</scope>
    <source>
        <strain evidence="6 7">CBS 121828</strain>
    </source>
</reference>
<dbReference type="GO" id="GO:0016020">
    <property type="term" value="C:membrane"/>
    <property type="evidence" value="ECO:0007669"/>
    <property type="project" value="UniProtKB-SubCell"/>
</dbReference>
<accession>A0A0D1VS16</accession>
<evidence type="ECO:0000256" key="5">
    <source>
        <dbReference type="SAM" id="Phobius"/>
    </source>
</evidence>
<dbReference type="HOGENOM" id="CLU_033465_3_1_1"/>
<evidence type="ECO:0000313" key="7">
    <source>
        <dbReference type="Proteomes" id="UP000053599"/>
    </source>
</evidence>
<feature type="transmembrane region" description="Helical" evidence="5">
    <location>
        <begin position="153"/>
        <end position="177"/>
    </location>
</feature>
<dbReference type="PANTHER" id="PTHR31465">
    <property type="entry name" value="PROTEIN RTA1-RELATED"/>
    <property type="match status" value="1"/>
</dbReference>
<keyword evidence="3 5" id="KW-1133">Transmembrane helix</keyword>
<evidence type="ECO:0000256" key="3">
    <source>
        <dbReference type="ARBA" id="ARBA00022989"/>
    </source>
</evidence>
<sequence length="275" mass="30669">MTVTTNPYKHYVPSVPAAIIASIVFALLTIAHGFLLFRSRKWFATAIFIGGLFEAIGFAARADNHYHLDSKTPYIIQVLLILLAPILFAASVYMFLGRLIRAAGGQQYSIIRVTWLTKIFVIGDAFCFLVQAAGASMLVNATTKDGIDRGQNIILGGLVLQILFFILFIITAVIWHVRMRSQPLWQYCASSGLNLSRTLWSLYLVGVLITLRNIYRLAEYKGGQDGYLLSHEWPAYALDAFLMAIVMAVTLLWYSVELRPKNSEAGWNLQGVGMP</sequence>
<name>A0A0D1VS16_9EURO</name>
<dbReference type="PANTHER" id="PTHR31465:SF35">
    <property type="entry name" value="RTA1 DOMAIN PROTEIN-RELATED"/>
    <property type="match status" value="1"/>
</dbReference>
<dbReference type="EMBL" id="KN846953">
    <property type="protein sequence ID" value="KIV78885.1"/>
    <property type="molecule type" value="Genomic_DNA"/>
</dbReference>
<dbReference type="Pfam" id="PF04479">
    <property type="entry name" value="RTA1"/>
    <property type="match status" value="1"/>
</dbReference>
<dbReference type="InterPro" id="IPR007568">
    <property type="entry name" value="RTA1"/>
</dbReference>
<dbReference type="STRING" id="1016849.A0A0D1VS16"/>
<keyword evidence="4 5" id="KW-0472">Membrane</keyword>
<comment type="subcellular location">
    <subcellularLocation>
        <location evidence="1">Membrane</location>
        <topology evidence="1">Multi-pass membrane protein</topology>
    </subcellularLocation>
</comment>
<feature type="transmembrane region" description="Helical" evidence="5">
    <location>
        <begin position="235"/>
        <end position="254"/>
    </location>
</feature>
<feature type="transmembrane region" description="Helical" evidence="5">
    <location>
        <begin position="42"/>
        <end position="62"/>
    </location>
</feature>
<feature type="transmembrane region" description="Helical" evidence="5">
    <location>
        <begin position="74"/>
        <end position="96"/>
    </location>
</feature>
<dbReference type="OrthoDB" id="3358017at2759"/>
<dbReference type="AlphaFoldDB" id="A0A0D1VS16"/>
<organism evidence="6 7">
    <name type="scientific">Exophiala sideris</name>
    <dbReference type="NCBI Taxonomy" id="1016849"/>
    <lineage>
        <taxon>Eukaryota</taxon>
        <taxon>Fungi</taxon>
        <taxon>Dikarya</taxon>
        <taxon>Ascomycota</taxon>
        <taxon>Pezizomycotina</taxon>
        <taxon>Eurotiomycetes</taxon>
        <taxon>Chaetothyriomycetidae</taxon>
        <taxon>Chaetothyriales</taxon>
        <taxon>Herpotrichiellaceae</taxon>
        <taxon>Exophiala</taxon>
    </lineage>
</organism>
<evidence type="ECO:0000256" key="1">
    <source>
        <dbReference type="ARBA" id="ARBA00004141"/>
    </source>
</evidence>
<feature type="transmembrane region" description="Helical" evidence="5">
    <location>
        <begin position="15"/>
        <end position="35"/>
    </location>
</feature>
<evidence type="ECO:0008006" key="8">
    <source>
        <dbReference type="Google" id="ProtNLM"/>
    </source>
</evidence>
<proteinExistence type="predicted"/>
<feature type="transmembrane region" description="Helical" evidence="5">
    <location>
        <begin position="116"/>
        <end position="141"/>
    </location>
</feature>
<keyword evidence="2 5" id="KW-0812">Transmembrane</keyword>
<evidence type="ECO:0000313" key="6">
    <source>
        <dbReference type="EMBL" id="KIV78885.1"/>
    </source>
</evidence>
<gene>
    <name evidence="6" type="ORF">PV11_06490</name>
</gene>
<evidence type="ECO:0000256" key="2">
    <source>
        <dbReference type="ARBA" id="ARBA00022692"/>
    </source>
</evidence>
<protein>
    <recommendedName>
        <fullName evidence="8">RTA1 like protein</fullName>
    </recommendedName>
</protein>
<feature type="transmembrane region" description="Helical" evidence="5">
    <location>
        <begin position="198"/>
        <end position="215"/>
    </location>
</feature>
<evidence type="ECO:0000256" key="4">
    <source>
        <dbReference type="ARBA" id="ARBA00023136"/>
    </source>
</evidence>